<comment type="subcellular location">
    <subcellularLocation>
        <location evidence="1">Cytoplasm</location>
        <location evidence="1">Cytosol</location>
    </subcellularLocation>
</comment>
<dbReference type="CDD" id="cd06558">
    <property type="entry name" value="crotonase-like"/>
    <property type="match status" value="1"/>
</dbReference>
<dbReference type="SUPFAM" id="SSF52096">
    <property type="entry name" value="ClpP/crotonase"/>
    <property type="match status" value="1"/>
</dbReference>
<evidence type="ECO:0000256" key="6">
    <source>
        <dbReference type="ARBA" id="ARBA00036541"/>
    </source>
</evidence>
<evidence type="ECO:0000256" key="10">
    <source>
        <dbReference type="ARBA" id="ARBA00042182"/>
    </source>
</evidence>
<dbReference type="AlphaFoldDB" id="A0A8C0MRC4"/>
<dbReference type="PROSITE" id="PS00166">
    <property type="entry name" value="ENOYL_COA_HYDRATASE"/>
    <property type="match status" value="1"/>
</dbReference>
<evidence type="ECO:0000256" key="7">
    <source>
        <dbReference type="ARBA" id="ARBA00038883"/>
    </source>
</evidence>
<comment type="function">
    <text evidence="12">Decarboxylates ethylmalonyl-CoA, a potentially toxic metabolite, to form butyryl-CoA, suggesting it might be involved in metabolite proofreading. Acts preferentially on (S)-ethylmalonyl-CoA but also has some activity on the (R)-isomer. Also has methylmalonyl-CoA decarboxylase activity at lower level.</text>
</comment>
<organism evidence="14 15">
    <name type="scientific">Canis lupus familiaris</name>
    <name type="common">Dog</name>
    <name type="synonym">Canis familiaris</name>
    <dbReference type="NCBI Taxonomy" id="9615"/>
    <lineage>
        <taxon>Eukaryota</taxon>
        <taxon>Metazoa</taxon>
        <taxon>Chordata</taxon>
        <taxon>Craniata</taxon>
        <taxon>Vertebrata</taxon>
        <taxon>Euteleostomi</taxon>
        <taxon>Mammalia</taxon>
        <taxon>Eutheria</taxon>
        <taxon>Laurasiatheria</taxon>
        <taxon>Carnivora</taxon>
        <taxon>Caniformia</taxon>
        <taxon>Canidae</taxon>
        <taxon>Canis</taxon>
    </lineage>
</organism>
<dbReference type="Pfam" id="PF00378">
    <property type="entry name" value="ECH_1"/>
    <property type="match status" value="1"/>
</dbReference>
<comment type="catalytic activity">
    <reaction evidence="5">
        <text>(2S)-ethylmalonyl-CoA + H(+) = butanoyl-CoA + CO2</text>
        <dbReference type="Rhea" id="RHEA:32131"/>
        <dbReference type="ChEBI" id="CHEBI:15378"/>
        <dbReference type="ChEBI" id="CHEBI:16526"/>
        <dbReference type="ChEBI" id="CHEBI:57371"/>
        <dbReference type="ChEBI" id="CHEBI:60909"/>
        <dbReference type="EC" id="4.1.1.94"/>
    </reaction>
    <physiologicalReaction direction="left-to-right" evidence="5">
        <dbReference type="Rhea" id="RHEA:32132"/>
    </physiologicalReaction>
</comment>
<dbReference type="PANTHER" id="PTHR11941:SF27">
    <property type="entry name" value="ETHYLMALONYL-COA DECARBOXYLASE"/>
    <property type="match status" value="1"/>
</dbReference>
<evidence type="ECO:0000313" key="15">
    <source>
        <dbReference type="Proteomes" id="UP000694429"/>
    </source>
</evidence>
<evidence type="ECO:0000256" key="13">
    <source>
        <dbReference type="RuleBase" id="RU003707"/>
    </source>
</evidence>
<dbReference type="OrthoDB" id="8954335at2759"/>
<comment type="similarity">
    <text evidence="2 13">Belongs to the enoyl-CoA hydratase/isomerase family.</text>
</comment>
<evidence type="ECO:0000256" key="1">
    <source>
        <dbReference type="ARBA" id="ARBA00004514"/>
    </source>
</evidence>
<evidence type="ECO:0000256" key="2">
    <source>
        <dbReference type="ARBA" id="ARBA00005254"/>
    </source>
</evidence>
<reference evidence="14" key="1">
    <citation type="submission" date="2019-03" db="EMBL/GenBank/DDBJ databases">
        <authorList>
            <person name="Warren W.C."/>
            <person name="Johnson G.S."/>
        </authorList>
    </citation>
    <scope>NUCLEOTIDE SEQUENCE [LARGE SCALE GENOMIC DNA]</scope>
    <source>
        <strain evidence="14">Basenji</strain>
    </source>
</reference>
<evidence type="ECO:0000256" key="12">
    <source>
        <dbReference type="ARBA" id="ARBA00056546"/>
    </source>
</evidence>
<evidence type="ECO:0000256" key="9">
    <source>
        <dbReference type="ARBA" id="ARBA00042052"/>
    </source>
</evidence>
<comment type="catalytic activity">
    <reaction evidence="11">
        <text>(S)-methylmalonyl-CoA + H(+) = propanoyl-CoA + CO2</text>
        <dbReference type="Rhea" id="RHEA:61340"/>
        <dbReference type="ChEBI" id="CHEBI:15378"/>
        <dbReference type="ChEBI" id="CHEBI:16526"/>
        <dbReference type="ChEBI" id="CHEBI:57327"/>
        <dbReference type="ChEBI" id="CHEBI:57392"/>
        <dbReference type="EC" id="4.1.1.94"/>
    </reaction>
    <physiologicalReaction direction="left-to-right" evidence="11">
        <dbReference type="Rhea" id="RHEA:61341"/>
    </physiologicalReaction>
</comment>
<evidence type="ECO:0000256" key="5">
    <source>
        <dbReference type="ARBA" id="ARBA00036343"/>
    </source>
</evidence>
<evidence type="ECO:0000256" key="3">
    <source>
        <dbReference type="ARBA" id="ARBA00022490"/>
    </source>
</evidence>
<reference evidence="14" key="2">
    <citation type="submission" date="2025-08" db="UniProtKB">
        <authorList>
            <consortium name="Ensembl"/>
        </authorList>
    </citation>
    <scope>IDENTIFICATION</scope>
</reference>
<sequence>MGSATPQGKQLQGLQGLGARDALLEAGAASLPPLSSESFMRPGKMLPVPQAIRPTLSPTPHPVVHLKELADEESSWNTPSMPYLQEMAGNLLKTSSLSVRTKLLHQTGLSLYNTSHGFHEEDLKKKLQQFPGGSVDLQKEDSGIGILTLNNPSKMNAFSGVMMLQLLEKVIELENWTEGKGLIVRGAKNTFSSGSDLNAVKALATPEDGMALCMFMQNTLTRLMRLPLISVALIQGRALGGGAEVTTACDFRLMTADGEIRFVHREMGIVPSWGGGTRLVELLGARQALKVLSGALPLDAARALSLGMVEEVLRASDEASCLQEARAWLGQFTQGPPQVIRALKRSHSCLSQKKIIFTSSQIACSILSSTAGSFCAAKEIISSTSIDFKINKVSQLCMILSFNEIQWQIFNLKNDKTSRQGYLLSPLLFHTVLELLAEVIRLEKDMKGIQKGNEEVELSLFAEIVKLSLFSIKSKEPLRKLLELVNKFSTVVGYKFNVQVRRVSVSSSQQLKKEIKKPF</sequence>
<dbReference type="Gene3D" id="3.90.226.10">
    <property type="entry name" value="2-enoyl-CoA Hydratase, Chain A, domain 1"/>
    <property type="match status" value="1"/>
</dbReference>
<dbReference type="InterPro" id="IPR001753">
    <property type="entry name" value="Enoyl-CoA_hydra/iso"/>
</dbReference>
<evidence type="ECO:0000256" key="8">
    <source>
        <dbReference type="ARBA" id="ARBA00039903"/>
    </source>
</evidence>
<comment type="catalytic activity">
    <reaction evidence="6">
        <text>(2R)-ethylmalonyl-CoA + H(+) = butanoyl-CoA + CO2</text>
        <dbReference type="Rhea" id="RHEA:59540"/>
        <dbReference type="ChEBI" id="CHEBI:15378"/>
        <dbReference type="ChEBI" id="CHEBI:16526"/>
        <dbReference type="ChEBI" id="CHEBI:57371"/>
        <dbReference type="ChEBI" id="CHEBI:85316"/>
        <dbReference type="EC" id="4.1.1.94"/>
    </reaction>
    <physiologicalReaction direction="left-to-right" evidence="6">
        <dbReference type="Rhea" id="RHEA:59541"/>
    </physiologicalReaction>
</comment>
<dbReference type="FunFam" id="3.90.226.10:FF:000040">
    <property type="entry name" value="Ethylmalonyl-CoA decarboxylase 1"/>
    <property type="match status" value="1"/>
</dbReference>
<dbReference type="GO" id="GO:0004492">
    <property type="term" value="F:methyl/ethyl malonyl-CoA decarboxylase activity"/>
    <property type="evidence" value="ECO:0007669"/>
    <property type="project" value="UniProtKB-EC"/>
</dbReference>
<dbReference type="InterPro" id="IPR018376">
    <property type="entry name" value="Enoyl-CoA_hyd/isom_CS"/>
</dbReference>
<keyword evidence="4" id="KW-0456">Lyase</keyword>
<dbReference type="GO" id="GO:0005829">
    <property type="term" value="C:cytosol"/>
    <property type="evidence" value="ECO:0007669"/>
    <property type="project" value="UniProtKB-SubCell"/>
</dbReference>
<dbReference type="EC" id="4.1.1.94" evidence="7"/>
<accession>A0A8C0MRC4</accession>
<gene>
    <name evidence="14" type="primary">ECHDC1</name>
</gene>
<dbReference type="PANTHER" id="PTHR11941">
    <property type="entry name" value="ENOYL-COA HYDRATASE-RELATED"/>
    <property type="match status" value="1"/>
</dbReference>
<keyword evidence="3" id="KW-0963">Cytoplasm</keyword>
<dbReference type="Ensembl" id="ENSCAFT00030015731.1">
    <property type="protein sequence ID" value="ENSCAFP00030013716.1"/>
    <property type="gene ID" value="ENSCAFG00030008530.1"/>
</dbReference>
<evidence type="ECO:0000313" key="14">
    <source>
        <dbReference type="Ensembl" id="ENSCAFP00030013716.1"/>
    </source>
</evidence>
<evidence type="ECO:0000256" key="4">
    <source>
        <dbReference type="ARBA" id="ARBA00023239"/>
    </source>
</evidence>
<protein>
    <recommendedName>
        <fullName evidence="8">Ethylmalonyl-CoA decarboxylase</fullName>
        <ecNumber evidence="7">4.1.1.94</ecNumber>
    </recommendedName>
    <alternativeName>
        <fullName evidence="10">Enoyl-CoA hydratase domain-containing protein 1</fullName>
    </alternativeName>
    <alternativeName>
        <fullName evidence="9">Methylmalonyl-CoA decarboxylase</fullName>
    </alternativeName>
</protein>
<proteinExistence type="inferred from homology"/>
<dbReference type="InterPro" id="IPR029045">
    <property type="entry name" value="ClpP/crotonase-like_dom_sf"/>
</dbReference>
<evidence type="ECO:0000256" key="11">
    <source>
        <dbReference type="ARBA" id="ARBA00047446"/>
    </source>
</evidence>
<name>A0A8C0MRC4_CANLF</name>
<dbReference type="Proteomes" id="UP000694429">
    <property type="component" value="Chromosome 1"/>
</dbReference>